<dbReference type="InterPro" id="IPR036396">
    <property type="entry name" value="Cyt_P450_sf"/>
</dbReference>
<dbReference type="PRINTS" id="PR00359">
    <property type="entry name" value="BP450"/>
</dbReference>
<dbReference type="EMBL" id="BAAAHE010000005">
    <property type="protein sequence ID" value="GAA0605768.1"/>
    <property type="molecule type" value="Genomic_DNA"/>
</dbReference>
<dbReference type="InterPro" id="IPR001128">
    <property type="entry name" value="Cyt_P450"/>
</dbReference>
<keyword evidence="3" id="KW-1185">Reference proteome</keyword>
<dbReference type="SUPFAM" id="SSF48264">
    <property type="entry name" value="Cytochrome P450"/>
    <property type="match status" value="1"/>
</dbReference>
<protein>
    <submittedName>
        <fullName evidence="2">Cytochrome P450</fullName>
    </submittedName>
</protein>
<dbReference type="Gene3D" id="1.10.630.10">
    <property type="entry name" value="Cytochrome P450"/>
    <property type="match status" value="1"/>
</dbReference>
<gene>
    <name evidence="2" type="ORF">GCM10009547_04580</name>
</gene>
<dbReference type="CDD" id="cd11033">
    <property type="entry name" value="CYP142-like"/>
    <property type="match status" value="1"/>
</dbReference>
<sequence length="418" mass="47217">MGHPKPAYDPVSLSPLAFWSKDPRGRDEELSFLRRERPLSWHPPAEGSMMEPDEQQEGFWAVTSNALIKEVSTRPEDFCSGNGITLEEVPTEILETVSSFLAMDAPRHTKLRKLVSSAFTPRRVRIIEEQIHARAVKIVDDLLEHPEGDWVRQVSMKLPMQTIFDMMGVPEEFHADTVRGVEGMVSWADEEVRADLAPEELLMESLLSLLRVATTLIADRRENPQDDLMTNLVQAEVDGGRLTEDEIAGYFCLLAVAGNDTTRNTTSQTAKALTDFPEARKLLIEDFDAYAPTAVEEMVRWATPVMTFRRTATRDCELNGLQISEGDWIGMFYESGNRDEAVFADPWVFDVRRDPNPHVGFGGGGPHFCMGSMLAKTQLRHLWKEILTRAPNFEVGEPEYLVGNFMCATKRLPYKLNL</sequence>
<proteinExistence type="inferred from homology"/>
<organism evidence="2 3">
    <name type="scientific">Sporichthya brevicatena</name>
    <dbReference type="NCBI Taxonomy" id="171442"/>
    <lineage>
        <taxon>Bacteria</taxon>
        <taxon>Bacillati</taxon>
        <taxon>Actinomycetota</taxon>
        <taxon>Actinomycetes</taxon>
        <taxon>Sporichthyales</taxon>
        <taxon>Sporichthyaceae</taxon>
        <taxon>Sporichthya</taxon>
    </lineage>
</organism>
<dbReference type="Proteomes" id="UP001500957">
    <property type="component" value="Unassembled WGS sequence"/>
</dbReference>
<name>A0ABN1G7R7_9ACTN</name>
<evidence type="ECO:0000313" key="3">
    <source>
        <dbReference type="Proteomes" id="UP001500957"/>
    </source>
</evidence>
<dbReference type="Pfam" id="PF00067">
    <property type="entry name" value="p450"/>
    <property type="match status" value="1"/>
</dbReference>
<dbReference type="PANTHER" id="PTHR46696:SF4">
    <property type="entry name" value="BIOTIN BIOSYNTHESIS CYTOCHROME P450"/>
    <property type="match status" value="1"/>
</dbReference>
<dbReference type="RefSeq" id="WP_344601153.1">
    <property type="nucleotide sequence ID" value="NZ_BAAAHE010000005.1"/>
</dbReference>
<dbReference type="PANTHER" id="PTHR46696">
    <property type="entry name" value="P450, PUTATIVE (EUROFUNG)-RELATED"/>
    <property type="match status" value="1"/>
</dbReference>
<evidence type="ECO:0000313" key="2">
    <source>
        <dbReference type="EMBL" id="GAA0605768.1"/>
    </source>
</evidence>
<comment type="similarity">
    <text evidence="1">Belongs to the cytochrome P450 family.</text>
</comment>
<evidence type="ECO:0000256" key="1">
    <source>
        <dbReference type="ARBA" id="ARBA00010617"/>
    </source>
</evidence>
<dbReference type="InterPro" id="IPR002397">
    <property type="entry name" value="Cyt_P450_B"/>
</dbReference>
<accession>A0ABN1G7R7</accession>
<reference evidence="2 3" key="1">
    <citation type="journal article" date="2019" name="Int. J. Syst. Evol. Microbiol.">
        <title>The Global Catalogue of Microorganisms (GCM) 10K type strain sequencing project: providing services to taxonomists for standard genome sequencing and annotation.</title>
        <authorList>
            <consortium name="The Broad Institute Genomics Platform"/>
            <consortium name="The Broad Institute Genome Sequencing Center for Infectious Disease"/>
            <person name="Wu L."/>
            <person name="Ma J."/>
        </authorList>
    </citation>
    <scope>NUCLEOTIDE SEQUENCE [LARGE SCALE GENOMIC DNA]</scope>
    <source>
        <strain evidence="2 3">JCM 10671</strain>
    </source>
</reference>
<comment type="caution">
    <text evidence="2">The sequence shown here is derived from an EMBL/GenBank/DDBJ whole genome shotgun (WGS) entry which is preliminary data.</text>
</comment>